<dbReference type="GO" id="GO:0006085">
    <property type="term" value="P:acetyl-CoA biosynthetic process"/>
    <property type="evidence" value="ECO:0007669"/>
    <property type="project" value="UniProtKB-UniPathway"/>
</dbReference>
<evidence type="ECO:0000256" key="3">
    <source>
        <dbReference type="ARBA" id="ARBA00008756"/>
    </source>
</evidence>
<dbReference type="SUPFAM" id="SSF52540">
    <property type="entry name" value="P-loop containing nucleoside triphosphate hydrolases"/>
    <property type="match status" value="1"/>
</dbReference>
<dbReference type="Pfam" id="PF07085">
    <property type="entry name" value="DRTGG"/>
    <property type="match status" value="1"/>
</dbReference>
<comment type="domain">
    <text evidence="12">The N-terminal region seems to be important for proper quaternary structure. The C-terminal region contains the substrate-binding site.</text>
</comment>
<keyword evidence="8 12" id="KW-0963">Cytoplasm</keyword>
<evidence type="ECO:0000259" key="14">
    <source>
        <dbReference type="Pfam" id="PF01515"/>
    </source>
</evidence>
<evidence type="ECO:0000256" key="9">
    <source>
        <dbReference type="ARBA" id="ARBA00022679"/>
    </source>
</evidence>
<evidence type="ECO:0000256" key="1">
    <source>
        <dbReference type="ARBA" id="ARBA00004496"/>
    </source>
</evidence>
<evidence type="ECO:0000256" key="2">
    <source>
        <dbReference type="ARBA" id="ARBA00004989"/>
    </source>
</evidence>
<dbReference type="Gene3D" id="3.40.1390.20">
    <property type="entry name" value="HprK N-terminal domain-like"/>
    <property type="match status" value="1"/>
</dbReference>
<evidence type="ECO:0000256" key="11">
    <source>
        <dbReference type="ARBA" id="ARBA00031108"/>
    </source>
</evidence>
<organism evidence="16 17">
    <name type="scientific">Candidatus Sulfurimonas baltica</name>
    <dbReference type="NCBI Taxonomy" id="2740404"/>
    <lineage>
        <taxon>Bacteria</taxon>
        <taxon>Pseudomonadati</taxon>
        <taxon>Campylobacterota</taxon>
        <taxon>Epsilonproteobacteria</taxon>
        <taxon>Campylobacterales</taxon>
        <taxon>Sulfurimonadaceae</taxon>
        <taxon>Sulfurimonas</taxon>
    </lineage>
</organism>
<dbReference type="InterPro" id="IPR004614">
    <property type="entry name" value="P_AcTrfase"/>
</dbReference>
<dbReference type="Pfam" id="PF13500">
    <property type="entry name" value="AAA_26"/>
    <property type="match status" value="1"/>
</dbReference>
<dbReference type="Gene3D" id="3.40.50.10950">
    <property type="match status" value="1"/>
</dbReference>
<dbReference type="InterPro" id="IPR016475">
    <property type="entry name" value="P-Actrans_bac"/>
</dbReference>
<gene>
    <name evidence="16" type="primary">pta</name>
    <name evidence="16" type="ORF">HUE88_02685</name>
</gene>
<dbReference type="Pfam" id="PF01515">
    <property type="entry name" value="PTA_PTB"/>
    <property type="match status" value="1"/>
</dbReference>
<dbReference type="NCBIfam" id="TIGR00651">
    <property type="entry name" value="pta"/>
    <property type="match status" value="1"/>
</dbReference>
<dbReference type="InterPro" id="IPR050500">
    <property type="entry name" value="Phos_Acetyltrans/Butyryltrans"/>
</dbReference>
<dbReference type="InterPro" id="IPR027417">
    <property type="entry name" value="P-loop_NTPase"/>
</dbReference>
<protein>
    <recommendedName>
        <fullName evidence="7 12">Phosphate acetyltransferase</fullName>
        <ecNumber evidence="6 12">2.3.1.8</ecNumber>
    </recommendedName>
    <alternativeName>
        <fullName evidence="11 12">Phosphotransacetylase</fullName>
    </alternativeName>
</protein>
<comment type="similarity">
    <text evidence="3 12">In the C-terminal section; belongs to the phosphate acetyltransferase and butyryltransferase family.</text>
</comment>
<proteinExistence type="inferred from homology"/>
<evidence type="ECO:0000313" key="17">
    <source>
        <dbReference type="Proteomes" id="UP000593994"/>
    </source>
</evidence>
<keyword evidence="13" id="KW-0175">Coiled coil</keyword>
<comment type="similarity">
    <text evidence="4 12">In the N-terminal section; belongs to the CobB/CobQ family.</text>
</comment>
<dbReference type="AlphaFoldDB" id="A0A7S7LWG6"/>
<keyword evidence="9 12" id="KW-0808">Transferase</keyword>
<dbReference type="GO" id="GO:0005737">
    <property type="term" value="C:cytoplasm"/>
    <property type="evidence" value="ECO:0007669"/>
    <property type="project" value="UniProtKB-SubCell"/>
</dbReference>
<dbReference type="PIRSF" id="PIRSF006107">
    <property type="entry name" value="PhpActrans_proteobac"/>
    <property type="match status" value="1"/>
</dbReference>
<evidence type="ECO:0000256" key="8">
    <source>
        <dbReference type="ARBA" id="ARBA00022490"/>
    </source>
</evidence>
<dbReference type="GO" id="GO:0008959">
    <property type="term" value="F:phosphate acetyltransferase activity"/>
    <property type="evidence" value="ECO:0007669"/>
    <property type="project" value="UniProtKB-EC"/>
</dbReference>
<dbReference type="InterPro" id="IPR002505">
    <property type="entry name" value="PTA_PTB"/>
</dbReference>
<comment type="function">
    <text evidence="12">Involved in acetate metabolism.</text>
</comment>
<evidence type="ECO:0000256" key="5">
    <source>
        <dbReference type="ARBA" id="ARBA00011643"/>
    </source>
</evidence>
<comment type="catalytic activity">
    <reaction evidence="12">
        <text>acetyl-CoA + phosphate = acetyl phosphate + CoA</text>
        <dbReference type="Rhea" id="RHEA:19521"/>
        <dbReference type="ChEBI" id="CHEBI:22191"/>
        <dbReference type="ChEBI" id="CHEBI:43474"/>
        <dbReference type="ChEBI" id="CHEBI:57287"/>
        <dbReference type="ChEBI" id="CHEBI:57288"/>
        <dbReference type="EC" id="2.3.1.8"/>
    </reaction>
</comment>
<feature type="domain" description="DRTGG" evidence="15">
    <location>
        <begin position="211"/>
        <end position="325"/>
    </location>
</feature>
<dbReference type="PANTHER" id="PTHR43356:SF3">
    <property type="entry name" value="PHOSPHATE ACETYLTRANSFERASE"/>
    <property type="match status" value="1"/>
</dbReference>
<name>A0A7S7LWG6_9BACT</name>
<dbReference type="EC" id="2.3.1.8" evidence="6 12"/>
<dbReference type="RefSeq" id="WP_194370821.1">
    <property type="nucleotide sequence ID" value="NZ_CP054492.1"/>
</dbReference>
<reference evidence="16 17" key="1">
    <citation type="submission" date="2020-05" db="EMBL/GenBank/DDBJ databases">
        <title>Sulfurimonas marisnigri, sp. nov., and Sulfurimonas baltica, sp. nov., manganese oxide reducing chemolithoautotrophs of the class Epsilonproteobacteria isolated from the pelagic redoxclines of the Black and Baltic Seas and emended description of the genus Sulfurimonas.</title>
        <authorList>
            <person name="Henkel J.V."/>
            <person name="Laudan C."/>
            <person name="Werner J."/>
            <person name="Neu T."/>
            <person name="Plewe S."/>
            <person name="Sproer C."/>
            <person name="Bunk B."/>
            <person name="Schulz-Vogt H.N."/>
        </authorList>
    </citation>
    <scope>NUCLEOTIDE SEQUENCE [LARGE SCALE GENOMIC DNA]</scope>
    <source>
        <strain evidence="16 17">GD2</strain>
    </source>
</reference>
<dbReference type="Proteomes" id="UP000593994">
    <property type="component" value="Chromosome"/>
</dbReference>
<keyword evidence="10 12" id="KW-0012">Acyltransferase</keyword>
<dbReference type="SUPFAM" id="SSF75138">
    <property type="entry name" value="HprK N-terminal domain-like"/>
    <property type="match status" value="1"/>
</dbReference>
<evidence type="ECO:0000259" key="15">
    <source>
        <dbReference type="Pfam" id="PF07085"/>
    </source>
</evidence>
<evidence type="ECO:0000256" key="4">
    <source>
        <dbReference type="ARBA" id="ARBA00009786"/>
    </source>
</evidence>
<evidence type="ECO:0000256" key="10">
    <source>
        <dbReference type="ARBA" id="ARBA00023315"/>
    </source>
</evidence>
<evidence type="ECO:0000256" key="6">
    <source>
        <dbReference type="ARBA" id="ARBA00012707"/>
    </source>
</evidence>
<dbReference type="SUPFAM" id="SSF53659">
    <property type="entry name" value="Isocitrate/Isopropylmalate dehydrogenase-like"/>
    <property type="match status" value="1"/>
</dbReference>
<evidence type="ECO:0000256" key="13">
    <source>
        <dbReference type="SAM" id="Coils"/>
    </source>
</evidence>
<dbReference type="NCBIfam" id="NF007233">
    <property type="entry name" value="PRK09653.1"/>
    <property type="match status" value="1"/>
</dbReference>
<feature type="domain" description="Phosphate acetyl/butaryl transferase" evidence="14">
    <location>
        <begin position="370"/>
        <end position="687"/>
    </location>
</feature>
<dbReference type="NCBIfam" id="NF004167">
    <property type="entry name" value="PRK05632.1"/>
    <property type="match status" value="1"/>
</dbReference>
<dbReference type="KEGG" id="sbal:HUE88_02685"/>
<evidence type="ECO:0000256" key="12">
    <source>
        <dbReference type="PIRNR" id="PIRNR006107"/>
    </source>
</evidence>
<sequence>MKIKSLYISAQEKDAGTIFVSMGMMEILKRNIDRVAFFRPIIFKKDKKDNDISLILKRYNIDMDYEDSYGFDIDYVEKMISEHKTNELINQLIQKFKKLEDKYDFVLCEGVRRSFLTTTINYDLNIKIAQNFGSAVINIINAKNSTVLDVYENILIEKENLKSEGCTHFATFINRLDSEKHKNLQLTLKSSDKNCYLLKEVAELDMLTIQDVIEGIGAKSVSMREKDHTRIIRDVKVAALTLDNFLQYLEEDDLVIVPADRSDIILGLFGSLYSNNYPNISGIVFPFNMKAHPNINKLLDGLDGFNIPIMSIDTNTYETARNISKISARIRVTSERKIALVLGMFNANTDIESIERRITSTYSTTMTPVMFEYKLFEMARSNKKRIVLPESKDERILRAAEIIIRRGVADVILLGNEKEVRENYLRLGVDLSGATIIDYMNSKLLDEFTDAFFKQREAKGLSKLAARDAMQHVNYFATMMVHLGYADGMVSGAIHSTGETIRPALQIIKTTPDTSVVSSVFFMCLKTKVLVYGDCAVNQDPDANTLAQIAYSSSKTAEAFGIKPKVAMLSYSTGESGTGADVDKVKEATKILKSLHPEILVEGPIQYDAAIDADVAASKLPNSKVAGKATVFIFPDLNTGNNTYKAVQRSSGAVAIGPILQGLNKPINDLSRGCSVDDIVNTVAITAIQAGQIK</sequence>
<dbReference type="UniPathway" id="UPA00340">
    <property type="reaction ID" value="UER00459"/>
</dbReference>
<dbReference type="Gene3D" id="3.40.50.300">
    <property type="entry name" value="P-loop containing nucleotide triphosphate hydrolases"/>
    <property type="match status" value="1"/>
</dbReference>
<accession>A0A7S7LWG6</accession>
<comment type="subunit">
    <text evidence="5">Homohexamer.</text>
</comment>
<dbReference type="InterPro" id="IPR010766">
    <property type="entry name" value="DRTGG"/>
</dbReference>
<feature type="coiled-coil region" evidence="13">
    <location>
        <begin position="82"/>
        <end position="109"/>
    </location>
</feature>
<dbReference type="InterPro" id="IPR042112">
    <property type="entry name" value="P_AcTrfase_dom2"/>
</dbReference>
<dbReference type="FunFam" id="3.40.50.10750:FF:000001">
    <property type="entry name" value="Phosphate acetyltransferase"/>
    <property type="match status" value="1"/>
</dbReference>
<evidence type="ECO:0000256" key="7">
    <source>
        <dbReference type="ARBA" id="ARBA00021528"/>
    </source>
</evidence>
<dbReference type="InterPro" id="IPR028979">
    <property type="entry name" value="Ser_kin/Pase_Hpr-like_N_sf"/>
</dbReference>
<comment type="subcellular location">
    <subcellularLocation>
        <location evidence="1 12">Cytoplasm</location>
    </subcellularLocation>
</comment>
<evidence type="ECO:0000313" key="16">
    <source>
        <dbReference type="EMBL" id="QOY52612.1"/>
    </source>
</evidence>
<dbReference type="InterPro" id="IPR042113">
    <property type="entry name" value="P_AcTrfase_dom1"/>
</dbReference>
<dbReference type="EMBL" id="CP054492">
    <property type="protein sequence ID" value="QOY52612.1"/>
    <property type="molecule type" value="Genomic_DNA"/>
</dbReference>
<dbReference type="Gene3D" id="3.40.50.10750">
    <property type="entry name" value="Isocitrate/Isopropylmalate dehydrogenase-like"/>
    <property type="match status" value="1"/>
</dbReference>
<keyword evidence="17" id="KW-1185">Reference proteome</keyword>
<comment type="pathway">
    <text evidence="2 12">Metabolic intermediate biosynthesis; acetyl-CoA biosynthesis; acetyl-CoA from acetate: step 2/2.</text>
</comment>
<dbReference type="PANTHER" id="PTHR43356">
    <property type="entry name" value="PHOSPHATE ACETYLTRANSFERASE"/>
    <property type="match status" value="1"/>
</dbReference>